<proteinExistence type="predicted"/>
<organism evidence="1 2">
    <name type="scientific">Haematococcus lacustris</name>
    <name type="common">Green alga</name>
    <name type="synonym">Haematococcus pluvialis</name>
    <dbReference type="NCBI Taxonomy" id="44745"/>
    <lineage>
        <taxon>Eukaryota</taxon>
        <taxon>Viridiplantae</taxon>
        <taxon>Chlorophyta</taxon>
        <taxon>core chlorophytes</taxon>
        <taxon>Chlorophyceae</taxon>
        <taxon>CS clade</taxon>
        <taxon>Chlamydomonadales</taxon>
        <taxon>Haematococcaceae</taxon>
        <taxon>Haematococcus</taxon>
    </lineage>
</organism>
<comment type="caution">
    <text evidence="1">The sequence shown here is derived from an EMBL/GenBank/DDBJ whole genome shotgun (WGS) entry which is preliminary data.</text>
</comment>
<name>A0A699YUQ2_HAELA</name>
<keyword evidence="2" id="KW-1185">Reference proteome</keyword>
<accession>A0A699YUQ2</accession>
<sequence length="83" mass="8848">MLEVLPVAVAEHKHVPLKSCATVAVRSINKLAVSPYQPALSVLEPKLFSWSCSGTGPVEDHCQLGWCPLLALTAPLSLTRASI</sequence>
<protein>
    <submittedName>
        <fullName evidence="1">Uncharacterized protein</fullName>
    </submittedName>
</protein>
<reference evidence="1 2" key="1">
    <citation type="submission" date="2020-02" db="EMBL/GenBank/DDBJ databases">
        <title>Draft genome sequence of Haematococcus lacustris strain NIES-144.</title>
        <authorList>
            <person name="Morimoto D."/>
            <person name="Nakagawa S."/>
            <person name="Yoshida T."/>
            <person name="Sawayama S."/>
        </authorList>
    </citation>
    <scope>NUCLEOTIDE SEQUENCE [LARGE SCALE GENOMIC DNA]</scope>
    <source>
        <strain evidence="1 2">NIES-144</strain>
    </source>
</reference>
<dbReference type="Proteomes" id="UP000485058">
    <property type="component" value="Unassembled WGS sequence"/>
</dbReference>
<evidence type="ECO:0000313" key="1">
    <source>
        <dbReference type="EMBL" id="GFH13967.1"/>
    </source>
</evidence>
<evidence type="ECO:0000313" key="2">
    <source>
        <dbReference type="Proteomes" id="UP000485058"/>
    </source>
</evidence>
<dbReference type="EMBL" id="BLLF01000672">
    <property type="protein sequence ID" value="GFH13967.1"/>
    <property type="molecule type" value="Genomic_DNA"/>
</dbReference>
<dbReference type="AlphaFoldDB" id="A0A699YUQ2"/>
<gene>
    <name evidence="1" type="ORF">HaLaN_09937</name>
</gene>